<gene>
    <name evidence="2" type="ORF">WHR41_05116</name>
</gene>
<dbReference type="InterPro" id="IPR018786">
    <property type="entry name" value="Mit_KHE1"/>
</dbReference>
<proteinExistence type="predicted"/>
<protein>
    <recommendedName>
        <fullName evidence="4">Mitochondrial K+-H+ exchange-related-domain-containing protein</fullName>
    </recommendedName>
</protein>
<evidence type="ECO:0008006" key="4">
    <source>
        <dbReference type="Google" id="ProtNLM"/>
    </source>
</evidence>
<sequence length="298" mass="34189">MRLFLLPVSTRRTLIYCERVPHTPTPGAKQPIADRILNKSSEVWTSWEKAEKGWQKKVTEYGNALFRRIPFEEWGLKTIPPATQKRIEDVDAGKLKFECLYPGAFLKADRVPEVLRRIALDRQALHRKKLWSSLAWMPVTIPFTVVPVIPNLPFFYLCFRAYSHYRALYGGRLLEHLMNKNIVTATASSQMDTMYAAGLLHPTRKASREAATPSAEDVEQVTRVVEAQTHGDTEEVMVLQKWNGKLLAEAFHLPEMEVEIERAVEQVEKAIKTTQELAEEKREQEQAGTKDSKEKKDT</sequence>
<organism evidence="2 3">
    <name type="scientific">Cladosporium halotolerans</name>
    <dbReference type="NCBI Taxonomy" id="1052096"/>
    <lineage>
        <taxon>Eukaryota</taxon>
        <taxon>Fungi</taxon>
        <taxon>Dikarya</taxon>
        <taxon>Ascomycota</taxon>
        <taxon>Pezizomycotina</taxon>
        <taxon>Dothideomycetes</taxon>
        <taxon>Dothideomycetidae</taxon>
        <taxon>Cladosporiales</taxon>
        <taxon>Cladosporiaceae</taxon>
        <taxon>Cladosporium</taxon>
    </lineage>
</organism>
<dbReference type="GeneID" id="96006559"/>
<evidence type="ECO:0000256" key="1">
    <source>
        <dbReference type="SAM" id="MobiDB-lite"/>
    </source>
</evidence>
<dbReference type="GO" id="GO:0005743">
    <property type="term" value="C:mitochondrial inner membrane"/>
    <property type="evidence" value="ECO:0007669"/>
    <property type="project" value="TreeGrafter"/>
</dbReference>
<name>A0AB34KL54_9PEZI</name>
<dbReference type="EMBL" id="JAAQHG020000017">
    <property type="protein sequence ID" value="KAL1585833.1"/>
    <property type="molecule type" value="Genomic_DNA"/>
</dbReference>
<accession>A0AB34KL54</accession>
<feature type="compositionally biased region" description="Basic and acidic residues" evidence="1">
    <location>
        <begin position="278"/>
        <end position="298"/>
    </location>
</feature>
<dbReference type="AlphaFoldDB" id="A0AB34KL54"/>
<reference evidence="2 3" key="1">
    <citation type="journal article" date="2020" name="Microbiol. Resour. Announc.">
        <title>Draft Genome Sequence of a Cladosporium Species Isolated from the Mesophotic Ascidian Didemnum maculosum.</title>
        <authorList>
            <person name="Gioti A."/>
            <person name="Siaperas R."/>
            <person name="Nikolaivits E."/>
            <person name="Le Goff G."/>
            <person name="Ouazzani J."/>
            <person name="Kotoulas G."/>
            <person name="Topakas E."/>
        </authorList>
    </citation>
    <scope>NUCLEOTIDE SEQUENCE [LARGE SCALE GENOMIC DNA]</scope>
    <source>
        <strain evidence="2 3">TM138-S3</strain>
    </source>
</reference>
<evidence type="ECO:0000313" key="2">
    <source>
        <dbReference type="EMBL" id="KAL1585833.1"/>
    </source>
</evidence>
<dbReference type="PANTHER" id="PTHR28062:SF1">
    <property type="entry name" value="TRANSMEMBRANE PROTEIN"/>
    <property type="match status" value="1"/>
</dbReference>
<dbReference type="PANTHER" id="PTHR28062">
    <property type="entry name" value="K+-H+ EXCHANGE-LIKE PROTEIN"/>
    <property type="match status" value="1"/>
</dbReference>
<keyword evidence="3" id="KW-1185">Reference proteome</keyword>
<dbReference type="GO" id="GO:1902600">
    <property type="term" value="P:proton transmembrane transport"/>
    <property type="evidence" value="ECO:0007669"/>
    <property type="project" value="TreeGrafter"/>
</dbReference>
<feature type="region of interest" description="Disordered" evidence="1">
    <location>
        <begin position="275"/>
        <end position="298"/>
    </location>
</feature>
<comment type="caution">
    <text evidence="2">The sequence shown here is derived from an EMBL/GenBank/DDBJ whole genome shotgun (WGS) entry which is preliminary data.</text>
</comment>
<evidence type="ECO:0000313" key="3">
    <source>
        <dbReference type="Proteomes" id="UP000803884"/>
    </source>
</evidence>
<dbReference type="Pfam" id="PF10173">
    <property type="entry name" value="Mit_KHE1"/>
    <property type="match status" value="1"/>
</dbReference>
<dbReference type="Proteomes" id="UP000803884">
    <property type="component" value="Unassembled WGS sequence"/>
</dbReference>
<dbReference type="GO" id="GO:0006813">
    <property type="term" value="P:potassium ion transport"/>
    <property type="evidence" value="ECO:0007669"/>
    <property type="project" value="TreeGrafter"/>
</dbReference>
<dbReference type="RefSeq" id="XP_069228939.1">
    <property type="nucleotide sequence ID" value="XM_069373721.1"/>
</dbReference>